<dbReference type="EMBL" id="CP060131">
    <property type="protein sequence ID" value="QNG53997.1"/>
    <property type="molecule type" value="Genomic_DNA"/>
</dbReference>
<organism evidence="14 15">
    <name type="scientific">Pseudonocardia petroleophila</name>
    <dbReference type="NCBI Taxonomy" id="37331"/>
    <lineage>
        <taxon>Bacteria</taxon>
        <taxon>Bacillati</taxon>
        <taxon>Actinomycetota</taxon>
        <taxon>Actinomycetes</taxon>
        <taxon>Pseudonocardiales</taxon>
        <taxon>Pseudonocardiaceae</taxon>
        <taxon>Pseudonocardia</taxon>
    </lineage>
</organism>
<keyword evidence="8 12" id="KW-0479">Metal-binding</keyword>
<name>A0A7G7MMI6_9PSEU</name>
<dbReference type="Proteomes" id="UP000515728">
    <property type="component" value="Chromosome"/>
</dbReference>
<sequence>MLHLPHPGRCAVLGVLNVTPDSFSDGGRYIDREHAVAHGVAMRDSGADLVDVGGESTRPGAARVDAATERDRVVPVIRDLVAEGVRVSVDTTRAAVAEAAIEAGATVVNDVSGGLADPRMAAVVAAARVPWILMHWRGHSDRMGELASYEDVIGEVRAELVARADAAVLAGVDPGLLVLDPGLGFAKTAAHNWALLRRLDVLVALGFPVLVGASRKRFLGELLADADGTPRPTPGREGATAAITALAAHAGAWGVRVHDVDGSMDAVAVAAAWQLGASRARTGPPANPYS</sequence>
<gene>
    <name evidence="14" type="primary">folP</name>
    <name evidence="14" type="ORF">H6H00_08845</name>
</gene>
<dbReference type="InterPro" id="IPR006390">
    <property type="entry name" value="DHP_synth_dom"/>
</dbReference>
<dbReference type="PROSITE" id="PS50972">
    <property type="entry name" value="PTERIN_BINDING"/>
    <property type="match status" value="1"/>
</dbReference>
<dbReference type="GO" id="GO:0046654">
    <property type="term" value="P:tetrahydrofolate biosynthetic process"/>
    <property type="evidence" value="ECO:0007669"/>
    <property type="project" value="UniProtKB-UniPathway"/>
</dbReference>
<dbReference type="SUPFAM" id="SSF51717">
    <property type="entry name" value="Dihydropteroate synthetase-like"/>
    <property type="match status" value="1"/>
</dbReference>
<evidence type="ECO:0000256" key="12">
    <source>
        <dbReference type="RuleBase" id="RU361205"/>
    </source>
</evidence>
<dbReference type="FunFam" id="3.20.20.20:FF:000006">
    <property type="entry name" value="Dihydropteroate synthase"/>
    <property type="match status" value="1"/>
</dbReference>
<dbReference type="PANTHER" id="PTHR20941">
    <property type="entry name" value="FOLATE SYNTHESIS PROTEINS"/>
    <property type="match status" value="1"/>
</dbReference>
<dbReference type="InterPro" id="IPR011005">
    <property type="entry name" value="Dihydropteroate_synth-like_sf"/>
</dbReference>
<dbReference type="KEGG" id="ppel:H6H00_08845"/>
<dbReference type="GO" id="GO:0046872">
    <property type="term" value="F:metal ion binding"/>
    <property type="evidence" value="ECO:0007669"/>
    <property type="project" value="UniProtKB-KW"/>
</dbReference>
<keyword evidence="15" id="KW-1185">Reference proteome</keyword>
<evidence type="ECO:0000256" key="10">
    <source>
        <dbReference type="ARBA" id="ARBA00022909"/>
    </source>
</evidence>
<dbReference type="PANTHER" id="PTHR20941:SF1">
    <property type="entry name" value="FOLIC ACID SYNTHESIS PROTEIN FOL1"/>
    <property type="match status" value="1"/>
</dbReference>
<evidence type="ECO:0000313" key="15">
    <source>
        <dbReference type="Proteomes" id="UP000515728"/>
    </source>
</evidence>
<dbReference type="EC" id="2.5.1.15" evidence="5 12"/>
<evidence type="ECO:0000256" key="7">
    <source>
        <dbReference type="ARBA" id="ARBA00022679"/>
    </source>
</evidence>
<evidence type="ECO:0000256" key="9">
    <source>
        <dbReference type="ARBA" id="ARBA00022842"/>
    </source>
</evidence>
<comment type="catalytic activity">
    <reaction evidence="1">
        <text>(7,8-dihydropterin-6-yl)methyl diphosphate + 4-aminobenzoate = 7,8-dihydropteroate + diphosphate</text>
        <dbReference type="Rhea" id="RHEA:19949"/>
        <dbReference type="ChEBI" id="CHEBI:17836"/>
        <dbReference type="ChEBI" id="CHEBI:17839"/>
        <dbReference type="ChEBI" id="CHEBI:33019"/>
        <dbReference type="ChEBI" id="CHEBI:72950"/>
        <dbReference type="EC" id="2.5.1.15"/>
    </reaction>
</comment>
<dbReference type="GO" id="GO:0004156">
    <property type="term" value="F:dihydropteroate synthase activity"/>
    <property type="evidence" value="ECO:0007669"/>
    <property type="project" value="UniProtKB-EC"/>
</dbReference>
<keyword evidence="7 12" id="KW-0808">Transferase</keyword>
<dbReference type="GO" id="GO:0005829">
    <property type="term" value="C:cytosol"/>
    <property type="evidence" value="ECO:0007669"/>
    <property type="project" value="TreeGrafter"/>
</dbReference>
<comment type="similarity">
    <text evidence="4 12">Belongs to the DHPS family.</text>
</comment>
<protein>
    <recommendedName>
        <fullName evidence="6 12">Dihydropteroate synthase</fullName>
        <shortName evidence="12">DHPS</shortName>
        <ecNumber evidence="5 12">2.5.1.15</ecNumber>
    </recommendedName>
    <alternativeName>
        <fullName evidence="11 12">Dihydropteroate pyrophosphorylase</fullName>
    </alternativeName>
</protein>
<comment type="cofactor">
    <cofactor evidence="2 12">
        <name>Mg(2+)</name>
        <dbReference type="ChEBI" id="CHEBI:18420"/>
    </cofactor>
</comment>
<dbReference type="InterPro" id="IPR000489">
    <property type="entry name" value="Pterin-binding_dom"/>
</dbReference>
<accession>A0A7G7MMI6</accession>
<evidence type="ECO:0000256" key="11">
    <source>
        <dbReference type="ARBA" id="ARBA00030193"/>
    </source>
</evidence>
<evidence type="ECO:0000256" key="5">
    <source>
        <dbReference type="ARBA" id="ARBA00012458"/>
    </source>
</evidence>
<evidence type="ECO:0000256" key="6">
    <source>
        <dbReference type="ARBA" id="ARBA00016919"/>
    </source>
</evidence>
<dbReference type="RefSeq" id="WP_185720821.1">
    <property type="nucleotide sequence ID" value="NZ_BAAAWI010000001.1"/>
</dbReference>
<dbReference type="InterPro" id="IPR045031">
    <property type="entry name" value="DHP_synth-like"/>
</dbReference>
<dbReference type="Pfam" id="PF00809">
    <property type="entry name" value="Pterin_bind"/>
    <property type="match status" value="1"/>
</dbReference>
<dbReference type="PROSITE" id="PS00793">
    <property type="entry name" value="DHPS_2"/>
    <property type="match status" value="1"/>
</dbReference>
<dbReference type="CDD" id="cd00739">
    <property type="entry name" value="DHPS"/>
    <property type="match status" value="1"/>
</dbReference>
<evidence type="ECO:0000313" key="14">
    <source>
        <dbReference type="EMBL" id="QNG53997.1"/>
    </source>
</evidence>
<evidence type="ECO:0000256" key="2">
    <source>
        <dbReference type="ARBA" id="ARBA00001946"/>
    </source>
</evidence>
<keyword evidence="9 12" id="KW-0460">Magnesium</keyword>
<comment type="pathway">
    <text evidence="3 12">Cofactor biosynthesis; tetrahydrofolate biosynthesis; 7,8-dihydrofolate from 2-amino-4-hydroxy-6-hydroxymethyl-7,8-dihydropteridine diphosphate and 4-aminobenzoate: step 1/2.</text>
</comment>
<dbReference type="UniPathway" id="UPA00077">
    <property type="reaction ID" value="UER00156"/>
</dbReference>
<evidence type="ECO:0000256" key="4">
    <source>
        <dbReference type="ARBA" id="ARBA00009503"/>
    </source>
</evidence>
<evidence type="ECO:0000259" key="13">
    <source>
        <dbReference type="PROSITE" id="PS50972"/>
    </source>
</evidence>
<dbReference type="Gene3D" id="3.20.20.20">
    <property type="entry name" value="Dihydropteroate synthase-like"/>
    <property type="match status" value="1"/>
</dbReference>
<dbReference type="NCBIfam" id="TIGR01496">
    <property type="entry name" value="DHPS"/>
    <property type="match status" value="1"/>
</dbReference>
<dbReference type="GO" id="GO:0046656">
    <property type="term" value="P:folic acid biosynthetic process"/>
    <property type="evidence" value="ECO:0007669"/>
    <property type="project" value="UniProtKB-KW"/>
</dbReference>
<keyword evidence="10 12" id="KW-0289">Folate biosynthesis</keyword>
<comment type="function">
    <text evidence="12">Catalyzes the condensation of para-aminobenzoate (pABA) with 6-hydroxymethyl-7,8-dihydropterin diphosphate (DHPt-PP) to form 7,8-dihydropteroate (H2Pte), the immediate precursor of folate derivatives.</text>
</comment>
<proteinExistence type="inferred from homology"/>
<reference evidence="14 15" key="1">
    <citation type="submission" date="2020-08" db="EMBL/GenBank/DDBJ databases">
        <authorList>
            <person name="Mo P."/>
        </authorList>
    </citation>
    <scope>NUCLEOTIDE SEQUENCE [LARGE SCALE GENOMIC DNA]</scope>
    <source>
        <strain evidence="14 15">CGMCC 4.1532</strain>
    </source>
</reference>
<dbReference type="AlphaFoldDB" id="A0A7G7MMI6"/>
<evidence type="ECO:0000256" key="3">
    <source>
        <dbReference type="ARBA" id="ARBA00004763"/>
    </source>
</evidence>
<evidence type="ECO:0000256" key="8">
    <source>
        <dbReference type="ARBA" id="ARBA00022723"/>
    </source>
</evidence>
<feature type="domain" description="Pterin-binding" evidence="13">
    <location>
        <begin position="10"/>
        <end position="268"/>
    </location>
</feature>
<dbReference type="PROSITE" id="PS00792">
    <property type="entry name" value="DHPS_1"/>
    <property type="match status" value="1"/>
</dbReference>
<evidence type="ECO:0000256" key="1">
    <source>
        <dbReference type="ARBA" id="ARBA00000012"/>
    </source>
</evidence>